<proteinExistence type="predicted"/>
<dbReference type="EMBL" id="NJHN03000047">
    <property type="protein sequence ID" value="KAH9420820.1"/>
    <property type="molecule type" value="Genomic_DNA"/>
</dbReference>
<reference evidence="1 2" key="2">
    <citation type="journal article" date="2022" name="Mol. Biol. Evol.">
        <title>Comparative Genomics Reveals Insights into the Divergent Evolution of Astigmatic Mites and Household Pest Adaptations.</title>
        <authorList>
            <person name="Xiong Q."/>
            <person name="Wan A.T."/>
            <person name="Liu X."/>
            <person name="Fung C.S."/>
            <person name="Xiao X."/>
            <person name="Malainual N."/>
            <person name="Hou J."/>
            <person name="Wang L."/>
            <person name="Wang M."/>
            <person name="Yang K.Y."/>
            <person name="Cui Y."/>
            <person name="Leung E.L."/>
            <person name="Nong W."/>
            <person name="Shin S.K."/>
            <person name="Au S.W."/>
            <person name="Jeong K.Y."/>
            <person name="Chew F.T."/>
            <person name="Hui J.H."/>
            <person name="Leung T.F."/>
            <person name="Tungtrongchitr A."/>
            <person name="Zhong N."/>
            <person name="Liu Z."/>
            <person name="Tsui S.K."/>
        </authorList>
    </citation>
    <scope>NUCLEOTIDE SEQUENCE [LARGE SCALE GENOMIC DNA]</scope>
    <source>
        <strain evidence="1">Derp</strain>
    </source>
</reference>
<name>A0ABQ8JEN5_DERPT</name>
<dbReference type="Proteomes" id="UP000887458">
    <property type="component" value="Unassembled WGS sequence"/>
</dbReference>
<comment type="caution">
    <text evidence="1">The sequence shown here is derived from an EMBL/GenBank/DDBJ whole genome shotgun (WGS) entry which is preliminary data.</text>
</comment>
<protein>
    <submittedName>
        <fullName evidence="1">Uncharacterized protein</fullName>
    </submittedName>
</protein>
<gene>
    <name evidence="1" type="ORF">DERP_001251</name>
</gene>
<evidence type="ECO:0000313" key="1">
    <source>
        <dbReference type="EMBL" id="KAH9420820.1"/>
    </source>
</evidence>
<organism evidence="1 2">
    <name type="scientific">Dermatophagoides pteronyssinus</name>
    <name type="common">European house dust mite</name>
    <dbReference type="NCBI Taxonomy" id="6956"/>
    <lineage>
        <taxon>Eukaryota</taxon>
        <taxon>Metazoa</taxon>
        <taxon>Ecdysozoa</taxon>
        <taxon>Arthropoda</taxon>
        <taxon>Chelicerata</taxon>
        <taxon>Arachnida</taxon>
        <taxon>Acari</taxon>
        <taxon>Acariformes</taxon>
        <taxon>Sarcoptiformes</taxon>
        <taxon>Astigmata</taxon>
        <taxon>Psoroptidia</taxon>
        <taxon>Analgoidea</taxon>
        <taxon>Pyroglyphidae</taxon>
        <taxon>Dermatophagoidinae</taxon>
        <taxon>Dermatophagoides</taxon>
    </lineage>
</organism>
<keyword evidence="2" id="KW-1185">Reference proteome</keyword>
<sequence length="59" mass="6701">MGIEAFILSLSNGLNREDFLHAVISFDEDWNLLFATELFLWQDDISNSSSEALMQTAAY</sequence>
<accession>A0ABQ8JEN5</accession>
<evidence type="ECO:0000313" key="2">
    <source>
        <dbReference type="Proteomes" id="UP000887458"/>
    </source>
</evidence>
<reference evidence="1 2" key="1">
    <citation type="journal article" date="2018" name="J. Allergy Clin. Immunol.">
        <title>High-quality assembly of Dermatophagoides pteronyssinus genome and transcriptome reveals a wide range of novel allergens.</title>
        <authorList>
            <person name="Liu X.Y."/>
            <person name="Yang K.Y."/>
            <person name="Wang M.Q."/>
            <person name="Kwok J.S."/>
            <person name="Zeng X."/>
            <person name="Yang Z."/>
            <person name="Xiao X.J."/>
            <person name="Lau C.P."/>
            <person name="Li Y."/>
            <person name="Huang Z.M."/>
            <person name="Ba J.G."/>
            <person name="Yim A.K."/>
            <person name="Ouyang C.Y."/>
            <person name="Ngai S.M."/>
            <person name="Chan T.F."/>
            <person name="Leung E.L."/>
            <person name="Liu L."/>
            <person name="Liu Z.G."/>
            <person name="Tsui S.K."/>
        </authorList>
    </citation>
    <scope>NUCLEOTIDE SEQUENCE [LARGE SCALE GENOMIC DNA]</scope>
    <source>
        <strain evidence="1">Derp</strain>
    </source>
</reference>